<gene>
    <name evidence="2" type="ORF">C1C97_000025</name>
</gene>
<evidence type="ECO:0000313" key="3">
    <source>
        <dbReference type="Proteomes" id="UP000249516"/>
    </source>
</evidence>
<evidence type="ECO:0000313" key="2">
    <source>
        <dbReference type="EMBL" id="RKQ36117.1"/>
    </source>
</evidence>
<proteinExistence type="predicted"/>
<dbReference type="RefSeq" id="WP_110919478.1">
    <property type="nucleotide sequence ID" value="NZ_PNJG02000001.1"/>
</dbReference>
<feature type="region of interest" description="Disordered" evidence="1">
    <location>
        <begin position="58"/>
        <end position="134"/>
    </location>
</feature>
<dbReference type="EMBL" id="PNJG02000001">
    <property type="protein sequence ID" value="RKQ36117.1"/>
    <property type="molecule type" value="Genomic_DNA"/>
</dbReference>
<sequence length="134" mass="12956">MSEDPGGSAPRPPRTGLDAVDRVLARASGIARLPVTERAAAYDSLHGELERILAADPASLPTGLSGPPGSNESVPVPGGGRGGADDVPRTTGGVSHTGGASHTGGDAPDPAEGPEGGSAAARPSACGDDAASCR</sequence>
<evidence type="ECO:0000256" key="1">
    <source>
        <dbReference type="SAM" id="MobiDB-lite"/>
    </source>
</evidence>
<accession>A0A495A857</accession>
<keyword evidence="3" id="KW-1185">Reference proteome</keyword>
<dbReference type="Proteomes" id="UP000249516">
    <property type="component" value="Unassembled WGS sequence"/>
</dbReference>
<comment type="caution">
    <text evidence="2">The sequence shown here is derived from an EMBL/GenBank/DDBJ whole genome shotgun (WGS) entry which is preliminary data.</text>
</comment>
<reference evidence="2 3" key="1">
    <citation type="submission" date="2018-10" db="EMBL/GenBank/DDBJ databases">
        <title>Kocuria tytouropygialis sp. nov., isolated from the uropygial gland of an American barn owl (Tyto furcata).</title>
        <authorList>
            <person name="Braun M.S."/>
            <person name="Wang E."/>
            <person name="Zimmermann S."/>
            <person name="Wagner H."/>
            <person name="Wink M."/>
        </authorList>
    </citation>
    <scope>NUCLEOTIDE SEQUENCE [LARGE SCALE GENOMIC DNA]</scope>
    <source>
        <strain evidence="2 3">442</strain>
    </source>
</reference>
<dbReference type="AlphaFoldDB" id="A0A495A857"/>
<dbReference type="OrthoDB" id="4883518at2"/>
<name>A0A495A857_9MICC</name>
<protein>
    <submittedName>
        <fullName evidence="2">Uncharacterized protein</fullName>
    </submittedName>
</protein>
<organism evidence="2 3">
    <name type="scientific">Kocuria tytonis</name>
    <dbReference type="NCBI Taxonomy" id="2054280"/>
    <lineage>
        <taxon>Bacteria</taxon>
        <taxon>Bacillati</taxon>
        <taxon>Actinomycetota</taxon>
        <taxon>Actinomycetes</taxon>
        <taxon>Micrococcales</taxon>
        <taxon>Micrococcaceae</taxon>
        <taxon>Kocuria</taxon>
    </lineage>
</organism>